<gene>
    <name evidence="1" type="ORF">CEXT_67991</name>
</gene>
<dbReference type="AlphaFoldDB" id="A0AAV4VUB0"/>
<keyword evidence="2" id="KW-1185">Reference proteome</keyword>
<sequence length="86" mass="10116">MPSRTLLLPSSCSKGELHLSYKNKMFAYPKWSKQFVIRVHFRPLSLFNYRRQTRTDEAKMALSLHVRRPFSGSLAETKESRLKNNT</sequence>
<name>A0AAV4VUB0_CAEEX</name>
<evidence type="ECO:0000313" key="2">
    <source>
        <dbReference type="Proteomes" id="UP001054945"/>
    </source>
</evidence>
<dbReference type="EMBL" id="BPLR01015029">
    <property type="protein sequence ID" value="GIY73068.1"/>
    <property type="molecule type" value="Genomic_DNA"/>
</dbReference>
<accession>A0AAV4VUB0</accession>
<comment type="caution">
    <text evidence="1">The sequence shown here is derived from an EMBL/GenBank/DDBJ whole genome shotgun (WGS) entry which is preliminary data.</text>
</comment>
<dbReference type="Proteomes" id="UP001054945">
    <property type="component" value="Unassembled WGS sequence"/>
</dbReference>
<reference evidence="1 2" key="1">
    <citation type="submission" date="2021-06" db="EMBL/GenBank/DDBJ databases">
        <title>Caerostris extrusa draft genome.</title>
        <authorList>
            <person name="Kono N."/>
            <person name="Arakawa K."/>
        </authorList>
    </citation>
    <scope>NUCLEOTIDE SEQUENCE [LARGE SCALE GENOMIC DNA]</scope>
</reference>
<evidence type="ECO:0000313" key="1">
    <source>
        <dbReference type="EMBL" id="GIY73068.1"/>
    </source>
</evidence>
<proteinExistence type="predicted"/>
<organism evidence="1 2">
    <name type="scientific">Caerostris extrusa</name>
    <name type="common">Bark spider</name>
    <name type="synonym">Caerostris bankana</name>
    <dbReference type="NCBI Taxonomy" id="172846"/>
    <lineage>
        <taxon>Eukaryota</taxon>
        <taxon>Metazoa</taxon>
        <taxon>Ecdysozoa</taxon>
        <taxon>Arthropoda</taxon>
        <taxon>Chelicerata</taxon>
        <taxon>Arachnida</taxon>
        <taxon>Araneae</taxon>
        <taxon>Araneomorphae</taxon>
        <taxon>Entelegynae</taxon>
        <taxon>Araneoidea</taxon>
        <taxon>Araneidae</taxon>
        <taxon>Caerostris</taxon>
    </lineage>
</organism>
<protein>
    <submittedName>
        <fullName evidence="1">Uncharacterized protein</fullName>
    </submittedName>
</protein>